<gene>
    <name evidence="2" type="ORF">SAMN05421546_1567</name>
</gene>
<dbReference type="InterPro" id="IPR019600">
    <property type="entry name" value="Hemin_uptake_protein_HemP"/>
</dbReference>
<organism evidence="2 3">
    <name type="scientific">Solilutibacter tolerans</name>
    <dbReference type="NCBI Taxonomy" id="1604334"/>
    <lineage>
        <taxon>Bacteria</taxon>
        <taxon>Pseudomonadati</taxon>
        <taxon>Pseudomonadota</taxon>
        <taxon>Gammaproteobacteria</taxon>
        <taxon>Lysobacterales</taxon>
        <taxon>Lysobacteraceae</taxon>
        <taxon>Solilutibacter</taxon>
    </lineage>
</organism>
<sequence length="70" mass="7839">MFDLLPAVETHAERNPSDRGDIPQSPVSSAALAMVTSRALLRGGRELIIRHGDTCYRLRHTRNDKLILTK</sequence>
<reference evidence="3" key="1">
    <citation type="submission" date="2017-01" db="EMBL/GenBank/DDBJ databases">
        <authorList>
            <person name="Varghese N."/>
            <person name="Submissions S."/>
        </authorList>
    </citation>
    <scope>NUCLEOTIDE SEQUENCE [LARGE SCALE GENOMIC DNA]</scope>
    <source>
        <strain evidence="3">UM1</strain>
    </source>
</reference>
<evidence type="ECO:0000313" key="2">
    <source>
        <dbReference type="EMBL" id="SIQ61286.1"/>
    </source>
</evidence>
<accession>A0A1N6U7K8</accession>
<dbReference type="Proteomes" id="UP000241788">
    <property type="component" value="Unassembled WGS sequence"/>
</dbReference>
<evidence type="ECO:0000313" key="3">
    <source>
        <dbReference type="Proteomes" id="UP000241788"/>
    </source>
</evidence>
<dbReference type="Pfam" id="PF10636">
    <property type="entry name" value="hemP"/>
    <property type="match status" value="1"/>
</dbReference>
<protein>
    <submittedName>
        <fullName evidence="2">Hemin uptake protein HemP</fullName>
    </submittedName>
</protein>
<keyword evidence="3" id="KW-1185">Reference proteome</keyword>
<dbReference type="Gene3D" id="2.10.70.10">
    <property type="entry name" value="Complement Module, domain 1"/>
    <property type="match status" value="1"/>
</dbReference>
<feature type="compositionally biased region" description="Basic and acidic residues" evidence="1">
    <location>
        <begin position="10"/>
        <end position="21"/>
    </location>
</feature>
<feature type="region of interest" description="Disordered" evidence="1">
    <location>
        <begin position="1"/>
        <end position="27"/>
    </location>
</feature>
<dbReference type="AlphaFoldDB" id="A0A1N6U7K8"/>
<name>A0A1N6U7K8_9GAMM</name>
<evidence type="ECO:0000256" key="1">
    <source>
        <dbReference type="SAM" id="MobiDB-lite"/>
    </source>
</evidence>
<proteinExistence type="predicted"/>
<dbReference type="EMBL" id="FTLW01000003">
    <property type="protein sequence ID" value="SIQ61286.1"/>
    <property type="molecule type" value="Genomic_DNA"/>
</dbReference>